<dbReference type="Gene3D" id="1.10.1530.10">
    <property type="match status" value="1"/>
</dbReference>
<dbReference type="PANTHER" id="PTHR11091:SF4">
    <property type="entry name" value="MALATE DEHYDROGENASE"/>
    <property type="match status" value="1"/>
</dbReference>
<dbReference type="InterPro" id="IPR003767">
    <property type="entry name" value="Malate/L-lactate_DH-like"/>
</dbReference>
<organism evidence="2 3">
    <name type="scientific">Acrobeloides nanus</name>
    <dbReference type="NCBI Taxonomy" id="290746"/>
    <lineage>
        <taxon>Eukaryota</taxon>
        <taxon>Metazoa</taxon>
        <taxon>Ecdysozoa</taxon>
        <taxon>Nematoda</taxon>
        <taxon>Chromadorea</taxon>
        <taxon>Rhabditida</taxon>
        <taxon>Tylenchina</taxon>
        <taxon>Cephalobomorpha</taxon>
        <taxon>Cephaloboidea</taxon>
        <taxon>Cephalobidae</taxon>
        <taxon>Acrobeloides</taxon>
    </lineage>
</organism>
<proteinExistence type="predicted"/>
<keyword evidence="1" id="KW-0560">Oxidoreductase</keyword>
<dbReference type="InterPro" id="IPR036111">
    <property type="entry name" value="Mal/L-sulfo/L-lacto_DH-like_sf"/>
</dbReference>
<dbReference type="GO" id="GO:0016491">
    <property type="term" value="F:oxidoreductase activity"/>
    <property type="evidence" value="ECO:0007669"/>
    <property type="project" value="UniProtKB-KW"/>
</dbReference>
<sequence>MKRFMTECMVKVGSNPDHAQQLADLLTYADQRGHYSHGVNRLHIYVRDVKVNATTGDGTPKILKQKGCTAWVDGQNLLGVVVGNFCTDLAIKLAKEHGVGWVVANGSNHFGAAGYYSTRCAAEGLVGMSFTNASPTTFPTRAGEKGIGNNPLSFIAEGENGDGFALDMACSTVAYGKVEVERRLGHKTIPNSWGVDSNGHETTDPEAVVNGGGLTPLGGHEATGGYKGSGIAMMVEIICGVLGGAAIGKNIRNWQNTTVIANLGQCFVAVDPECFADGFHHRLQKFIDETRGLKPADPKLPVLVAGDPERAFIKKSQENGGLVYPSTYVGNLNDLANELGIKPCHFDKIH</sequence>
<dbReference type="WBParaSite" id="ACRNAN_scaffold2679.g6951.t1">
    <property type="protein sequence ID" value="ACRNAN_scaffold2679.g6951.t1"/>
    <property type="gene ID" value="ACRNAN_scaffold2679.g6951"/>
</dbReference>
<keyword evidence="2" id="KW-1185">Reference proteome</keyword>
<dbReference type="Gene3D" id="3.30.1370.60">
    <property type="entry name" value="Hypothetical oxidoreductase yiak, domain 2"/>
    <property type="match status" value="1"/>
</dbReference>
<dbReference type="PANTHER" id="PTHR11091">
    <property type="entry name" value="OXIDOREDUCTASE-RELATED"/>
    <property type="match status" value="1"/>
</dbReference>
<accession>A0A914DI66</accession>
<dbReference type="InterPro" id="IPR043143">
    <property type="entry name" value="Mal/L-sulf/L-lact_DH-like_NADP"/>
</dbReference>
<dbReference type="Proteomes" id="UP000887540">
    <property type="component" value="Unplaced"/>
</dbReference>
<evidence type="ECO:0000313" key="2">
    <source>
        <dbReference type="Proteomes" id="UP000887540"/>
    </source>
</evidence>
<evidence type="ECO:0000256" key="1">
    <source>
        <dbReference type="ARBA" id="ARBA00023002"/>
    </source>
</evidence>
<dbReference type="SUPFAM" id="SSF89733">
    <property type="entry name" value="L-sulfolactate dehydrogenase-like"/>
    <property type="match status" value="1"/>
</dbReference>
<dbReference type="Pfam" id="PF02615">
    <property type="entry name" value="Ldh_2"/>
    <property type="match status" value="1"/>
</dbReference>
<dbReference type="AlphaFoldDB" id="A0A914DI66"/>
<name>A0A914DI66_9BILA</name>
<protein>
    <submittedName>
        <fullName evidence="3">Malate dehydrogenase</fullName>
    </submittedName>
</protein>
<evidence type="ECO:0000313" key="3">
    <source>
        <dbReference type="WBParaSite" id="ACRNAN_scaffold2679.g6951.t1"/>
    </source>
</evidence>
<dbReference type="InterPro" id="IPR043144">
    <property type="entry name" value="Mal/L-sulf/L-lact_DH-like_ah"/>
</dbReference>
<reference evidence="3" key="1">
    <citation type="submission" date="2022-11" db="UniProtKB">
        <authorList>
            <consortium name="WormBaseParasite"/>
        </authorList>
    </citation>
    <scope>IDENTIFICATION</scope>
</reference>